<keyword evidence="4" id="KW-1185">Reference proteome</keyword>
<organism evidence="3 4">
    <name type="scientific">Paludibacterium purpuratum</name>
    <dbReference type="NCBI Taxonomy" id="1144873"/>
    <lineage>
        <taxon>Bacteria</taxon>
        <taxon>Pseudomonadati</taxon>
        <taxon>Pseudomonadota</taxon>
        <taxon>Betaproteobacteria</taxon>
        <taxon>Neisseriales</taxon>
        <taxon>Chromobacteriaceae</taxon>
        <taxon>Paludibacterium</taxon>
    </lineage>
</organism>
<dbReference type="RefSeq" id="WP_166642120.1">
    <property type="nucleotide sequence ID" value="NZ_SNZP01000002.1"/>
</dbReference>
<dbReference type="InterPro" id="IPR000182">
    <property type="entry name" value="GNAT_dom"/>
</dbReference>
<dbReference type="SUPFAM" id="SSF55729">
    <property type="entry name" value="Acyl-CoA N-acyltransferases (Nat)"/>
    <property type="match status" value="1"/>
</dbReference>
<feature type="compositionally biased region" description="Basic and acidic residues" evidence="1">
    <location>
        <begin position="1"/>
        <end position="17"/>
    </location>
</feature>
<dbReference type="Gene3D" id="3.40.630.30">
    <property type="match status" value="1"/>
</dbReference>
<reference evidence="3 4" key="1">
    <citation type="submission" date="2019-03" db="EMBL/GenBank/DDBJ databases">
        <title>Genomic Encyclopedia of Type Strains, Phase III (KMG-III): the genomes of soil and plant-associated and newly described type strains.</title>
        <authorList>
            <person name="Whitman W."/>
        </authorList>
    </citation>
    <scope>NUCLEOTIDE SEQUENCE [LARGE SCALE GENOMIC DNA]</scope>
    <source>
        <strain evidence="3 4">CECT 8976</strain>
    </source>
</reference>
<gene>
    <name evidence="3" type="ORF">DFP86_10230</name>
</gene>
<dbReference type="EMBL" id="SNZP01000002">
    <property type="protein sequence ID" value="TDR81920.1"/>
    <property type="molecule type" value="Genomic_DNA"/>
</dbReference>
<evidence type="ECO:0000259" key="2">
    <source>
        <dbReference type="Pfam" id="PF00583"/>
    </source>
</evidence>
<protein>
    <submittedName>
        <fullName evidence="3">Acetyltransferase (GNAT) family protein</fullName>
    </submittedName>
</protein>
<evidence type="ECO:0000313" key="4">
    <source>
        <dbReference type="Proteomes" id="UP000295611"/>
    </source>
</evidence>
<accession>A0A4R7BAF1</accession>
<dbReference type="Proteomes" id="UP000295611">
    <property type="component" value="Unassembled WGS sequence"/>
</dbReference>
<comment type="caution">
    <text evidence="3">The sequence shown here is derived from an EMBL/GenBank/DDBJ whole genome shotgun (WGS) entry which is preliminary data.</text>
</comment>
<dbReference type="AlphaFoldDB" id="A0A4R7BAF1"/>
<proteinExistence type="predicted"/>
<evidence type="ECO:0000313" key="3">
    <source>
        <dbReference type="EMBL" id="TDR81920.1"/>
    </source>
</evidence>
<evidence type="ECO:0000256" key="1">
    <source>
        <dbReference type="SAM" id="MobiDB-lite"/>
    </source>
</evidence>
<name>A0A4R7BAF1_9NEIS</name>
<dbReference type="CDD" id="cd04301">
    <property type="entry name" value="NAT_SF"/>
    <property type="match status" value="1"/>
</dbReference>
<feature type="region of interest" description="Disordered" evidence="1">
    <location>
        <begin position="1"/>
        <end position="31"/>
    </location>
</feature>
<dbReference type="Pfam" id="PF00583">
    <property type="entry name" value="Acetyltransf_1"/>
    <property type="match status" value="1"/>
</dbReference>
<dbReference type="GO" id="GO:0016747">
    <property type="term" value="F:acyltransferase activity, transferring groups other than amino-acyl groups"/>
    <property type="evidence" value="ECO:0007669"/>
    <property type="project" value="InterPro"/>
</dbReference>
<sequence length="206" mass="23021">MQTHAEKQSPPRTDSKKSGKSTSQFNNRRPEAVAQKKLQEMADSYTQNKYKQPIQLMNGTYSHQPLISNYFAHNPTNQNFSNTNLPYHFSKEDIEVEGGGNDFTATVAGIGLVGTLTLLNDYANTKWINNIDVNIKAQRKGVGTALLQAAIEEHGVIYASTQEDYEDDGEDTRHLEPEGRALVQSCIGRGMNIIYTHPTKITSHHE</sequence>
<dbReference type="InterPro" id="IPR016181">
    <property type="entry name" value="Acyl_CoA_acyltransferase"/>
</dbReference>
<feature type="domain" description="N-acetyltransferase" evidence="2">
    <location>
        <begin position="107"/>
        <end position="154"/>
    </location>
</feature>
<keyword evidence="3" id="KW-0808">Transferase</keyword>